<gene>
    <name evidence="2" type="ORF">H0264_37985</name>
</gene>
<dbReference type="Proteomes" id="UP000515512">
    <property type="component" value="Chromosome"/>
</dbReference>
<dbReference type="RefSeq" id="WP_181582011.1">
    <property type="nucleotide sequence ID" value="NZ_CP059399.1"/>
</dbReference>
<protein>
    <submittedName>
        <fullName evidence="2">Uncharacterized protein</fullName>
    </submittedName>
</protein>
<feature type="chain" id="PRO_5028020650" evidence="1">
    <location>
        <begin position="34"/>
        <end position="187"/>
    </location>
</feature>
<accession>A0A7D6VAZ8</accession>
<keyword evidence="1" id="KW-0732">Signal</keyword>
<dbReference type="PROSITE" id="PS51257">
    <property type="entry name" value="PROKAR_LIPOPROTEIN"/>
    <property type="match status" value="1"/>
</dbReference>
<dbReference type="AlphaFoldDB" id="A0A7D6VAZ8"/>
<organism evidence="2 3">
    <name type="scientific">Nocardia huaxiensis</name>
    <dbReference type="NCBI Taxonomy" id="2755382"/>
    <lineage>
        <taxon>Bacteria</taxon>
        <taxon>Bacillati</taxon>
        <taxon>Actinomycetota</taxon>
        <taxon>Actinomycetes</taxon>
        <taxon>Mycobacteriales</taxon>
        <taxon>Nocardiaceae</taxon>
        <taxon>Nocardia</taxon>
    </lineage>
</organism>
<evidence type="ECO:0000313" key="2">
    <source>
        <dbReference type="EMBL" id="QLY30813.1"/>
    </source>
</evidence>
<dbReference type="EMBL" id="CP059399">
    <property type="protein sequence ID" value="QLY30813.1"/>
    <property type="molecule type" value="Genomic_DNA"/>
</dbReference>
<reference evidence="2 3" key="1">
    <citation type="submission" date="2020-07" db="EMBL/GenBank/DDBJ databases">
        <authorList>
            <person name="Zhuang K."/>
            <person name="Ran Y."/>
        </authorList>
    </citation>
    <scope>NUCLEOTIDE SEQUENCE [LARGE SCALE GENOMIC DNA]</scope>
    <source>
        <strain evidence="2 3">WCH-YHL-001</strain>
    </source>
</reference>
<evidence type="ECO:0000313" key="3">
    <source>
        <dbReference type="Proteomes" id="UP000515512"/>
    </source>
</evidence>
<dbReference type="KEGG" id="nhu:H0264_37985"/>
<feature type="signal peptide" evidence="1">
    <location>
        <begin position="1"/>
        <end position="33"/>
    </location>
</feature>
<proteinExistence type="predicted"/>
<keyword evidence="3" id="KW-1185">Reference proteome</keyword>
<sequence length="187" mass="20021">MSVMRYLTGIARTCTVTAAAALVALGCSGTASADALPPVQPVWPFGPASEVGRAIGDTMNCQIHYRVWAETDPAGRPRHTRVNVQAIGMDALPGFPQDATCNQWIVLTVTGGDGDRLGPIPMFQQHFYVRASQEGGTADSMDIDLTSVNAAPGRVVLATGAMSRPSGYIPFWNWGPEKNLANQYWVQ</sequence>
<name>A0A7D6VAZ8_9NOCA</name>
<evidence type="ECO:0000256" key="1">
    <source>
        <dbReference type="SAM" id="SignalP"/>
    </source>
</evidence>